<gene>
    <name evidence="2" type="ORF">JKJ07_23350</name>
</gene>
<evidence type="ECO:0000313" key="3">
    <source>
        <dbReference type="Proteomes" id="UP000598996"/>
    </source>
</evidence>
<protein>
    <submittedName>
        <fullName evidence="2">DUF262 domain-containing protein</fullName>
    </submittedName>
</protein>
<dbReference type="PANTHER" id="PTHR39639:SF1">
    <property type="entry name" value="DUF262 DOMAIN-CONTAINING PROTEIN"/>
    <property type="match status" value="1"/>
</dbReference>
<dbReference type="InterPro" id="IPR004919">
    <property type="entry name" value="GmrSD_N"/>
</dbReference>
<feature type="domain" description="GmrSD restriction endonucleases N-terminal" evidence="1">
    <location>
        <begin position="11"/>
        <end position="158"/>
    </location>
</feature>
<reference evidence="2 3" key="1">
    <citation type="submission" date="2021-01" db="EMBL/GenBank/DDBJ databases">
        <title>Actinoplanes sp. nov. LDG1-01 isolated from lichen.</title>
        <authorList>
            <person name="Saeng-In P."/>
            <person name="Phongsopitanun W."/>
            <person name="Kanchanasin P."/>
            <person name="Yuki M."/>
            <person name="Kudo T."/>
            <person name="Ohkuma M."/>
            <person name="Tanasupawat S."/>
        </authorList>
    </citation>
    <scope>NUCLEOTIDE SEQUENCE [LARGE SCALE GENOMIC DNA]</scope>
    <source>
        <strain evidence="2 3">LDG1-01</strain>
    </source>
</reference>
<dbReference type="Proteomes" id="UP000598996">
    <property type="component" value="Unassembled WGS sequence"/>
</dbReference>
<sequence length="388" mass="44370">MKLEKSDLQLETIVSRINAGELDLQPNFQRGEIWDTKRRQRLVDTILRDWYIPAIHIVIEADGNEVVLDGQQRLAAIRDFFASGVVIDGKTEPENAEIKALGGMRYRNLPDRVRRAVNRFVLPIITLTEYQPQEPNELFFRLNQSYNLTPPEKRNALHGEARNQVKKLVKELIEIDLLKPEKVGFTNGRLAYDDIVARTCVAVEMGTLRRHINNTVVEQYYRDQAFSESTITGVRAAGEALRNQIDSLETRVKFNKGTLQTWLIYCYWAPLNTGPLPPDLLGRFEFERARLKRGEVDDDGPDKRRLLDLVSLYDDRASYRVTDVSSVLARDVVVHLFSQAFFGTPGRRGSDDLLGLLRSDSRPVQALVFDYVDSVQWGDPLVEIMDVP</sequence>
<evidence type="ECO:0000313" key="2">
    <source>
        <dbReference type="EMBL" id="MBL7257238.1"/>
    </source>
</evidence>
<comment type="caution">
    <text evidence="2">The sequence shown here is derived from an EMBL/GenBank/DDBJ whole genome shotgun (WGS) entry which is preliminary data.</text>
</comment>
<proteinExistence type="predicted"/>
<dbReference type="EMBL" id="JAENHO010000006">
    <property type="protein sequence ID" value="MBL7257238.1"/>
    <property type="molecule type" value="Genomic_DNA"/>
</dbReference>
<keyword evidence="3" id="KW-1185">Reference proteome</keyword>
<dbReference type="RefSeq" id="WP_202993821.1">
    <property type="nucleotide sequence ID" value="NZ_JAENHO010000006.1"/>
</dbReference>
<accession>A0ABS1VRJ0</accession>
<name>A0ABS1VRJ0_9ACTN</name>
<organism evidence="2 3">
    <name type="scientific">Paractinoplanes lichenicola</name>
    <dbReference type="NCBI Taxonomy" id="2802976"/>
    <lineage>
        <taxon>Bacteria</taxon>
        <taxon>Bacillati</taxon>
        <taxon>Actinomycetota</taxon>
        <taxon>Actinomycetes</taxon>
        <taxon>Micromonosporales</taxon>
        <taxon>Micromonosporaceae</taxon>
        <taxon>Paractinoplanes</taxon>
    </lineage>
</organism>
<evidence type="ECO:0000259" key="1">
    <source>
        <dbReference type="Pfam" id="PF03235"/>
    </source>
</evidence>
<dbReference type="Pfam" id="PF03235">
    <property type="entry name" value="GmrSD_N"/>
    <property type="match status" value="1"/>
</dbReference>
<dbReference type="PANTHER" id="PTHR39639">
    <property type="entry name" value="CHROMOSOME 16, WHOLE GENOME SHOTGUN SEQUENCE"/>
    <property type="match status" value="1"/>
</dbReference>